<evidence type="ECO:0000313" key="12">
    <source>
        <dbReference type="Proteomes" id="UP000664299"/>
    </source>
</evidence>
<keyword evidence="5 8" id="KW-1133">Transmembrane helix</keyword>
<accession>A0ABS3IWB2</accession>
<dbReference type="PANTHER" id="PTHR24221">
    <property type="entry name" value="ATP-BINDING CASSETTE SUB-FAMILY B"/>
    <property type="match status" value="1"/>
</dbReference>
<feature type="compositionally biased region" description="Polar residues" evidence="7">
    <location>
        <begin position="426"/>
        <end position="446"/>
    </location>
</feature>
<dbReference type="PANTHER" id="PTHR24221:SF261">
    <property type="entry name" value="GLUTATHIONE_L-CYSTEINE TRANSPORT SYSTEM ATP-BINDING_PERMEASE PROTEIN CYDD"/>
    <property type="match status" value="1"/>
</dbReference>
<dbReference type="PROSITE" id="PS00211">
    <property type="entry name" value="ABC_TRANSPORTER_1"/>
    <property type="match status" value="1"/>
</dbReference>
<feature type="transmembrane region" description="Helical" evidence="8">
    <location>
        <begin position="255"/>
        <end position="272"/>
    </location>
</feature>
<evidence type="ECO:0000256" key="1">
    <source>
        <dbReference type="ARBA" id="ARBA00004651"/>
    </source>
</evidence>
<dbReference type="SMART" id="SM00382">
    <property type="entry name" value="AAA"/>
    <property type="match status" value="1"/>
</dbReference>
<comment type="caution">
    <text evidence="11">The sequence shown here is derived from an EMBL/GenBank/DDBJ whole genome shotgun (WGS) entry which is preliminary data.</text>
</comment>
<dbReference type="InterPro" id="IPR011527">
    <property type="entry name" value="ABC1_TM_dom"/>
</dbReference>
<dbReference type="Gene3D" id="1.20.1560.10">
    <property type="entry name" value="ABC transporter type 1, transmembrane domain"/>
    <property type="match status" value="1"/>
</dbReference>
<evidence type="ECO:0000256" key="5">
    <source>
        <dbReference type="ARBA" id="ARBA00022989"/>
    </source>
</evidence>
<dbReference type="InterPro" id="IPR039421">
    <property type="entry name" value="Type_1_exporter"/>
</dbReference>
<proteinExistence type="predicted"/>
<evidence type="ECO:0000256" key="3">
    <source>
        <dbReference type="ARBA" id="ARBA00022741"/>
    </source>
</evidence>
<dbReference type="InterPro" id="IPR027417">
    <property type="entry name" value="P-loop_NTPase"/>
</dbReference>
<dbReference type="EMBL" id="JAFMNU010000014">
    <property type="protein sequence ID" value="MBO0623961.1"/>
    <property type="molecule type" value="Genomic_DNA"/>
</dbReference>
<evidence type="ECO:0000256" key="6">
    <source>
        <dbReference type="ARBA" id="ARBA00023136"/>
    </source>
</evidence>
<feature type="domain" description="ABC transporter" evidence="9">
    <location>
        <begin position="454"/>
        <end position="687"/>
    </location>
</feature>
<reference evidence="11" key="1">
    <citation type="submission" date="2021-03" db="EMBL/GenBank/DDBJ databases">
        <title>Genome sequence of Bifidobacterium asteroides strain wkB204 isolated from a honey bee gut.</title>
        <authorList>
            <person name="Motta E.V.S."/>
            <person name="Kwong W.K."/>
            <person name="Moran N.A."/>
        </authorList>
    </citation>
    <scope>NUCLEOTIDE SEQUENCE</scope>
    <source>
        <strain evidence="11">WkB204</strain>
    </source>
</reference>
<dbReference type="Proteomes" id="UP000664299">
    <property type="component" value="Unassembled WGS sequence"/>
</dbReference>
<dbReference type="InterPro" id="IPR017871">
    <property type="entry name" value="ABC_transporter-like_CS"/>
</dbReference>
<evidence type="ECO:0000259" key="9">
    <source>
        <dbReference type="PROSITE" id="PS50893"/>
    </source>
</evidence>
<feature type="transmembrane region" description="Helical" evidence="8">
    <location>
        <begin position="64"/>
        <end position="82"/>
    </location>
</feature>
<dbReference type="InterPro" id="IPR036640">
    <property type="entry name" value="ABC1_TM_sf"/>
</dbReference>
<keyword evidence="4 11" id="KW-0067">ATP-binding</keyword>
<dbReference type="PROSITE" id="PS50929">
    <property type="entry name" value="ABC_TM1F"/>
    <property type="match status" value="1"/>
</dbReference>
<keyword evidence="3" id="KW-0547">Nucleotide-binding</keyword>
<feature type="domain" description="ABC transmembrane type-1" evidence="10">
    <location>
        <begin position="16"/>
        <end position="240"/>
    </location>
</feature>
<dbReference type="Gene3D" id="3.40.50.300">
    <property type="entry name" value="P-loop containing nucleotide triphosphate hydrolases"/>
    <property type="match status" value="1"/>
</dbReference>
<dbReference type="PROSITE" id="PS50893">
    <property type="entry name" value="ABC_TRANSPORTER_2"/>
    <property type="match status" value="1"/>
</dbReference>
<evidence type="ECO:0000313" key="11">
    <source>
        <dbReference type="EMBL" id="MBO0623961.1"/>
    </source>
</evidence>
<feature type="transmembrane region" description="Helical" evidence="8">
    <location>
        <begin position="133"/>
        <end position="155"/>
    </location>
</feature>
<name>A0ABS3IWB2_9BIFI</name>
<dbReference type="InterPro" id="IPR003593">
    <property type="entry name" value="AAA+_ATPase"/>
</dbReference>
<evidence type="ECO:0000259" key="10">
    <source>
        <dbReference type="PROSITE" id="PS50929"/>
    </source>
</evidence>
<dbReference type="SUPFAM" id="SSF90123">
    <property type="entry name" value="ABC transporter transmembrane region"/>
    <property type="match status" value="1"/>
</dbReference>
<organism evidence="11 12">
    <name type="scientific">Bifidobacterium asteroides</name>
    <dbReference type="NCBI Taxonomy" id="1684"/>
    <lineage>
        <taxon>Bacteria</taxon>
        <taxon>Bacillati</taxon>
        <taxon>Actinomycetota</taxon>
        <taxon>Actinomycetes</taxon>
        <taxon>Bifidobacteriales</taxon>
        <taxon>Bifidobacteriaceae</taxon>
        <taxon>Bifidobacterium</taxon>
    </lineage>
</organism>
<evidence type="ECO:0000256" key="2">
    <source>
        <dbReference type="ARBA" id="ARBA00022692"/>
    </source>
</evidence>
<evidence type="ECO:0000256" key="7">
    <source>
        <dbReference type="SAM" id="MobiDB-lite"/>
    </source>
</evidence>
<dbReference type="InterPro" id="IPR003439">
    <property type="entry name" value="ABC_transporter-like_ATP-bd"/>
</dbReference>
<gene>
    <name evidence="11" type="ORF">J1F30_06225</name>
</gene>
<feature type="region of interest" description="Disordered" evidence="7">
    <location>
        <begin position="426"/>
        <end position="452"/>
    </location>
</feature>
<feature type="transmembrane region" description="Helical" evidence="8">
    <location>
        <begin position="161"/>
        <end position="179"/>
    </location>
</feature>
<keyword evidence="12" id="KW-1185">Reference proteome</keyword>
<feature type="compositionally biased region" description="Acidic residues" evidence="7">
    <location>
        <begin position="361"/>
        <end position="377"/>
    </location>
</feature>
<sequence>MISKRLLHLPGARMGASLLLALLQTIGALAEVLLLPVAIAAVGRSIGLPVPHALAWVPGRPGPLAALIGVLILVRLLTQAVAKSVSARLADGMGKALSQALYLSVFDPNAQKDDLGVPAQTLARLSTEGVKSVVSYFTAYIPALVQTALMLVVTLVVLLPVSPLAAGVVVIGMVALPLASKPTMGENIKVQLGQLRKYDKVGVHFEHALRGLNTLKIFGADQRQADDLAEESEGFRRITMGVLGGQLRSLIKADVVIYTSLILAVAATVLIGQGGPSRLLSCLIVALAGVRLFAPERQLVYMMHSGMVAIKQGKAIDDILQARQGSDGESAAPGTTPESRKKVAPEEVPATIPEASKEVDPEVGLEASEEAIQESESESASKPALQPASESALEPVSDAVQMPARTSASKPVLGAVQILAPGSANAMRQNTGSVRSSSQQADQTDMSGDDLPGISARNLTYTYPDGFQALTNLNFVLPAKGHVGLVGASGSGKSTLAGLLSGRLQGYAGELTIGGRQISDLSRQDLVGLQTVVRGTDHLFTGTIRSNLDPAGLGYSDWELLDALDQVGLTGLVQSKGGLDAHIDPEGGNLSGGQRQRLSIARGLLRRSPVYIFDEATSAVDREHDATLAALMDALGKESLVLTITHRLAGVRNADSILFLQEGRLVESGGFRELMDAGGGFAAQWKEQAQYEDGE</sequence>
<evidence type="ECO:0000256" key="4">
    <source>
        <dbReference type="ARBA" id="ARBA00022840"/>
    </source>
</evidence>
<keyword evidence="6 8" id="KW-0472">Membrane</keyword>
<dbReference type="Pfam" id="PF00664">
    <property type="entry name" value="ABC_membrane"/>
    <property type="match status" value="1"/>
</dbReference>
<comment type="subcellular location">
    <subcellularLocation>
        <location evidence="1">Cell membrane</location>
        <topology evidence="1">Multi-pass membrane protein</topology>
    </subcellularLocation>
</comment>
<feature type="region of interest" description="Disordered" evidence="7">
    <location>
        <begin position="324"/>
        <end position="395"/>
    </location>
</feature>
<keyword evidence="2 8" id="KW-0812">Transmembrane</keyword>
<evidence type="ECO:0000256" key="8">
    <source>
        <dbReference type="SAM" id="Phobius"/>
    </source>
</evidence>
<dbReference type="GO" id="GO:0005524">
    <property type="term" value="F:ATP binding"/>
    <property type="evidence" value="ECO:0007669"/>
    <property type="project" value="UniProtKB-KW"/>
</dbReference>
<protein>
    <submittedName>
        <fullName evidence="11">ATP-binding cassette domain-containing protein</fullName>
    </submittedName>
</protein>
<dbReference type="Pfam" id="PF00005">
    <property type="entry name" value="ABC_tran"/>
    <property type="match status" value="1"/>
</dbReference>
<dbReference type="SUPFAM" id="SSF52540">
    <property type="entry name" value="P-loop containing nucleoside triphosphate hydrolases"/>
    <property type="match status" value="1"/>
</dbReference>